<comment type="similarity">
    <text evidence="1">Belongs to the DeSI family.</text>
</comment>
<dbReference type="GO" id="GO:0101005">
    <property type="term" value="F:deubiquitinase activity"/>
    <property type="evidence" value="ECO:0007669"/>
    <property type="project" value="TreeGrafter"/>
</dbReference>
<keyword evidence="3" id="KW-0378">Hydrolase</keyword>
<keyword evidence="6" id="KW-1185">Reference proteome</keyword>
<dbReference type="PANTHER" id="PTHR12378:SF80">
    <property type="entry name" value="IP06716P-RELATED"/>
    <property type="match status" value="1"/>
</dbReference>
<dbReference type="InterPro" id="IPR008580">
    <property type="entry name" value="PPPDE_dom"/>
</dbReference>
<evidence type="ECO:0000256" key="1">
    <source>
        <dbReference type="ARBA" id="ARBA00008140"/>
    </source>
</evidence>
<organism evidence="6">
    <name type="scientific">Perkinsus marinus (strain ATCC 50983 / TXsc)</name>
    <dbReference type="NCBI Taxonomy" id="423536"/>
    <lineage>
        <taxon>Eukaryota</taxon>
        <taxon>Sar</taxon>
        <taxon>Alveolata</taxon>
        <taxon>Perkinsozoa</taxon>
        <taxon>Perkinsea</taxon>
        <taxon>Perkinsida</taxon>
        <taxon>Perkinsidae</taxon>
        <taxon>Perkinsus</taxon>
    </lineage>
</organism>
<dbReference type="SMART" id="SM01179">
    <property type="entry name" value="DUF862"/>
    <property type="match status" value="1"/>
</dbReference>
<sequence>MASATESSSDASESSDKSGCEVYLHVYDLSENTKWLADEFSLKDYNCGAFHTGVEVYGMEYVFQYYANEPDNNELSGVSAQIPRTDSAYVYRTTIDMGWTNYSNDEVHRIIYEEMRPQWIHNTYHITKRNCVHFSSALCRRLGVKDVPDWVFGAAKTADATRGISALADAAWRAAKYWNSYYYNDDDDGESTGRNEVDPETTTVTFPYHVQQ</sequence>
<dbReference type="EMBL" id="GG671946">
    <property type="protein sequence ID" value="EER17985.1"/>
    <property type="molecule type" value="Genomic_DNA"/>
</dbReference>
<proteinExistence type="inferred from homology"/>
<dbReference type="RefSeq" id="XP_002786189.1">
    <property type="nucleotide sequence ID" value="XM_002786143.1"/>
</dbReference>
<accession>C5KBV4</accession>
<protein>
    <recommendedName>
        <fullName evidence="4">PPPDE domain-containing protein</fullName>
    </recommendedName>
</protein>
<dbReference type="FunCoup" id="C5KBV4">
    <property type="interactions" value="308"/>
</dbReference>
<reference evidence="5 6" key="1">
    <citation type="submission" date="2008-07" db="EMBL/GenBank/DDBJ databases">
        <authorList>
            <person name="El-Sayed N."/>
            <person name="Caler E."/>
            <person name="Inman J."/>
            <person name="Amedeo P."/>
            <person name="Hass B."/>
            <person name="Wortman J."/>
        </authorList>
    </citation>
    <scope>NUCLEOTIDE SEQUENCE [LARGE SCALE GENOMIC DNA]</scope>
    <source>
        <strain evidence="6">ATCC 50983 / TXsc</strain>
    </source>
</reference>
<dbReference type="MEROPS" id="C97.A10"/>
<evidence type="ECO:0000256" key="3">
    <source>
        <dbReference type="ARBA" id="ARBA00022801"/>
    </source>
</evidence>
<dbReference type="AlphaFoldDB" id="C5KBV4"/>
<dbReference type="GO" id="GO:0016579">
    <property type="term" value="P:protein deubiquitination"/>
    <property type="evidence" value="ECO:0007669"/>
    <property type="project" value="TreeGrafter"/>
</dbReference>
<dbReference type="PANTHER" id="PTHR12378">
    <property type="entry name" value="DESUMOYLATING ISOPEPTIDASE"/>
    <property type="match status" value="1"/>
</dbReference>
<dbReference type="Gene3D" id="3.90.1720.30">
    <property type="entry name" value="PPPDE domains"/>
    <property type="match status" value="1"/>
</dbReference>
<dbReference type="PROSITE" id="PS51858">
    <property type="entry name" value="PPPDE"/>
    <property type="match status" value="1"/>
</dbReference>
<dbReference type="GeneID" id="9063329"/>
<dbReference type="GO" id="GO:0006508">
    <property type="term" value="P:proteolysis"/>
    <property type="evidence" value="ECO:0007669"/>
    <property type="project" value="UniProtKB-KW"/>
</dbReference>
<evidence type="ECO:0000256" key="2">
    <source>
        <dbReference type="ARBA" id="ARBA00022670"/>
    </source>
</evidence>
<dbReference type="InterPro" id="IPR042266">
    <property type="entry name" value="PPPDE_sf"/>
</dbReference>
<feature type="domain" description="PPPDE" evidence="4">
    <location>
        <begin position="20"/>
        <end position="172"/>
    </location>
</feature>
<evidence type="ECO:0000313" key="5">
    <source>
        <dbReference type="EMBL" id="EER17985.1"/>
    </source>
</evidence>
<dbReference type="Proteomes" id="UP000007800">
    <property type="component" value="Unassembled WGS sequence"/>
</dbReference>
<dbReference type="Pfam" id="PF05903">
    <property type="entry name" value="Peptidase_C97"/>
    <property type="match status" value="1"/>
</dbReference>
<gene>
    <name evidence="5" type="ORF">Pmar_PMAR019867</name>
</gene>
<dbReference type="OrthoDB" id="412286at2759"/>
<name>C5KBV4_PERM5</name>
<keyword evidence="2" id="KW-0645">Protease</keyword>
<dbReference type="InParanoid" id="C5KBV4"/>
<evidence type="ECO:0000313" key="6">
    <source>
        <dbReference type="Proteomes" id="UP000007800"/>
    </source>
</evidence>
<evidence type="ECO:0000259" key="4">
    <source>
        <dbReference type="PROSITE" id="PS51858"/>
    </source>
</evidence>